<dbReference type="EMBL" id="PDKN01000007">
    <property type="protein sequence ID" value="RXJ55470.1"/>
    <property type="molecule type" value="Genomic_DNA"/>
</dbReference>
<dbReference type="SUPFAM" id="SSF88659">
    <property type="entry name" value="Sigma3 and sigma4 domains of RNA polymerase sigma factors"/>
    <property type="match status" value="1"/>
</dbReference>
<reference evidence="1 2" key="1">
    <citation type="submission" date="2017-10" db="EMBL/GenBank/DDBJ databases">
        <title>Genomics of the genus Arcobacter.</title>
        <authorList>
            <person name="Perez-Cataluna A."/>
            <person name="Figueras M.J."/>
        </authorList>
    </citation>
    <scope>NUCLEOTIDE SEQUENCE [LARGE SCALE GENOMIC DNA]</scope>
    <source>
        <strain evidence="1 2">CECT 8987</strain>
    </source>
</reference>
<accession>A0A4Q0XSA3</accession>
<dbReference type="OrthoDB" id="5345307at2"/>
<dbReference type="InterPro" id="IPR013324">
    <property type="entry name" value="RNA_pol_sigma_r3/r4-like"/>
</dbReference>
<dbReference type="Proteomes" id="UP000290657">
    <property type="component" value="Unassembled WGS sequence"/>
</dbReference>
<comment type="caution">
    <text evidence="1">The sequence shown here is derived from an EMBL/GenBank/DDBJ whole genome shotgun (WGS) entry which is preliminary data.</text>
</comment>
<evidence type="ECO:0000313" key="1">
    <source>
        <dbReference type="EMBL" id="RXJ55470.1"/>
    </source>
</evidence>
<proteinExistence type="predicted"/>
<sequence length="86" mass="10265">MEFKQSLLFNIEKLVGTLKDEEELKEVLKRKFTKKEFKVFVAMEDAKDVSEIAKEIHTDKERVQELYKNAVHKLNQEKIKKELIID</sequence>
<dbReference type="RefSeq" id="WP_128996754.1">
    <property type="nucleotide sequence ID" value="NZ_PDKN01000007.1"/>
</dbReference>
<evidence type="ECO:0000313" key="2">
    <source>
        <dbReference type="Proteomes" id="UP000290657"/>
    </source>
</evidence>
<evidence type="ECO:0008006" key="3">
    <source>
        <dbReference type="Google" id="ProtNLM"/>
    </source>
</evidence>
<organism evidence="1 2">
    <name type="scientific">Candidatus Marinarcus aquaticus</name>
    <dbReference type="NCBI Taxonomy" id="2044504"/>
    <lineage>
        <taxon>Bacteria</taxon>
        <taxon>Pseudomonadati</taxon>
        <taxon>Campylobacterota</taxon>
        <taxon>Epsilonproteobacteria</taxon>
        <taxon>Campylobacterales</taxon>
        <taxon>Arcobacteraceae</taxon>
        <taxon>Candidatus Marinarcus</taxon>
    </lineage>
</organism>
<dbReference type="AlphaFoldDB" id="A0A4Q0XSA3"/>
<protein>
    <recommendedName>
        <fullName evidence="3">RNA polymerase sigma-70 region 4 domain-containing protein</fullName>
    </recommendedName>
</protein>
<keyword evidence="2" id="KW-1185">Reference proteome</keyword>
<gene>
    <name evidence="1" type="ORF">CRV04_10235</name>
</gene>
<name>A0A4Q0XSA3_9BACT</name>